<organism evidence="1 2">
    <name type="scientific">Aeromicrobium erythreum</name>
    <dbReference type="NCBI Taxonomy" id="2041"/>
    <lineage>
        <taxon>Bacteria</taxon>
        <taxon>Bacillati</taxon>
        <taxon>Actinomycetota</taxon>
        <taxon>Actinomycetes</taxon>
        <taxon>Propionibacteriales</taxon>
        <taxon>Nocardioidaceae</taxon>
        <taxon>Aeromicrobium</taxon>
    </lineage>
</organism>
<evidence type="ECO:0000313" key="2">
    <source>
        <dbReference type="Proteomes" id="UP000067689"/>
    </source>
</evidence>
<dbReference type="KEGG" id="aer:AERYTH_10845"/>
<evidence type="ECO:0000313" key="1">
    <source>
        <dbReference type="EMBL" id="ALX05163.1"/>
    </source>
</evidence>
<protein>
    <recommendedName>
        <fullName evidence="3">SnoaL-like domain-containing protein</fullName>
    </recommendedName>
</protein>
<dbReference type="RefSeq" id="WP_067858427.1">
    <property type="nucleotide sequence ID" value="NZ_CP011502.1"/>
</dbReference>
<reference evidence="1 2" key="1">
    <citation type="journal article" date="1991" name="Int. J. Syst. Bacteriol.">
        <title>Description of the erythromycin-producing bacterium Arthrobacter sp. strain NRRL B-3381 as Aeromicrobium erythreum gen. nov., sp. nov.</title>
        <authorList>
            <person name="Miller E.S."/>
            <person name="Woese C.R."/>
            <person name="Brenner S."/>
        </authorList>
    </citation>
    <scope>NUCLEOTIDE SEQUENCE [LARGE SCALE GENOMIC DNA]</scope>
    <source>
        <strain evidence="1 2">AR18</strain>
    </source>
</reference>
<evidence type="ECO:0008006" key="3">
    <source>
        <dbReference type="Google" id="ProtNLM"/>
    </source>
</evidence>
<accession>A0A0U4CAX3</accession>
<dbReference type="PATRIC" id="fig|2041.4.peg.2267"/>
<dbReference type="EMBL" id="CP011502">
    <property type="protein sequence ID" value="ALX05163.1"/>
    <property type="molecule type" value="Genomic_DNA"/>
</dbReference>
<dbReference type="OrthoDB" id="3748817at2"/>
<gene>
    <name evidence="1" type="ORF">AERYTH_10845</name>
</gene>
<dbReference type="AlphaFoldDB" id="A0A0U4CAX3"/>
<name>A0A0U4CAX3_9ACTN</name>
<proteinExistence type="predicted"/>
<sequence>MTSWLAALVTWCSTLLGTGDADLACLELGRLDALRAEAFVSGDPEPLRDVYATPTLREADASVLRGWSDRGLRLEGMAQQRTSCHVVARSGRRVVLDVVDRLGPTRAVGPQQAYRLPSDQPTRRRVLLTWTADGWRIGATR</sequence>
<dbReference type="Proteomes" id="UP000067689">
    <property type="component" value="Chromosome"/>
</dbReference>
<dbReference type="STRING" id="2041.AERYTH_10845"/>
<keyword evidence="2" id="KW-1185">Reference proteome</keyword>